<dbReference type="EMBL" id="SSTD01008307">
    <property type="protein sequence ID" value="TYK16731.1"/>
    <property type="molecule type" value="Genomic_DNA"/>
</dbReference>
<gene>
    <name evidence="3" type="ORF">E5676_scaffold21G005700</name>
    <name evidence="2" type="ORF">E6C27_scaffold74G00130</name>
</gene>
<dbReference type="OrthoDB" id="1898716at2759"/>
<name>A0A5A7TU15_CUCMM</name>
<dbReference type="Proteomes" id="UP000321947">
    <property type="component" value="Unassembled WGS sequence"/>
</dbReference>
<dbReference type="EMBL" id="SSTE01014791">
    <property type="protein sequence ID" value="KAA0044729.1"/>
    <property type="molecule type" value="Genomic_DNA"/>
</dbReference>
<evidence type="ECO:0000313" key="3">
    <source>
        <dbReference type="EMBL" id="TYK16731.1"/>
    </source>
</evidence>
<evidence type="ECO:0000313" key="2">
    <source>
        <dbReference type="EMBL" id="KAA0044729.1"/>
    </source>
</evidence>
<accession>A0A5A7TU15</accession>
<organism evidence="2 4">
    <name type="scientific">Cucumis melo var. makuwa</name>
    <name type="common">Oriental melon</name>
    <dbReference type="NCBI Taxonomy" id="1194695"/>
    <lineage>
        <taxon>Eukaryota</taxon>
        <taxon>Viridiplantae</taxon>
        <taxon>Streptophyta</taxon>
        <taxon>Embryophyta</taxon>
        <taxon>Tracheophyta</taxon>
        <taxon>Spermatophyta</taxon>
        <taxon>Magnoliopsida</taxon>
        <taxon>eudicotyledons</taxon>
        <taxon>Gunneridae</taxon>
        <taxon>Pentapetalae</taxon>
        <taxon>rosids</taxon>
        <taxon>fabids</taxon>
        <taxon>Cucurbitales</taxon>
        <taxon>Cucurbitaceae</taxon>
        <taxon>Benincaseae</taxon>
        <taxon>Cucumis</taxon>
    </lineage>
</organism>
<sequence>MVTFSGGQYERSTIYDKEASNINVGSCNIVRPNNVDDDDYPPWRHHNYTTTDQLLSSFTPQTSFHTSDSEKDLLSDHLSLAYDHLSLNDIQDEIEEGCMNTTTLQQQVDSISNVNPQKPPSTDGSANYDDDNLPQFNLD</sequence>
<feature type="region of interest" description="Disordered" evidence="1">
    <location>
        <begin position="112"/>
        <end position="139"/>
    </location>
</feature>
<protein>
    <submittedName>
        <fullName evidence="2">Agamous-like MADS-box protein</fullName>
    </submittedName>
    <submittedName>
        <fullName evidence="3">Agamous-like protein MADS-box protein AGL104</fullName>
    </submittedName>
</protein>
<comment type="caution">
    <text evidence="2">The sequence shown here is derived from an EMBL/GenBank/DDBJ whole genome shotgun (WGS) entry which is preliminary data.</text>
</comment>
<evidence type="ECO:0000313" key="4">
    <source>
        <dbReference type="Proteomes" id="UP000321393"/>
    </source>
</evidence>
<dbReference type="Proteomes" id="UP000321393">
    <property type="component" value="Unassembled WGS sequence"/>
</dbReference>
<evidence type="ECO:0000313" key="5">
    <source>
        <dbReference type="Proteomes" id="UP000321947"/>
    </source>
</evidence>
<reference evidence="4 5" key="1">
    <citation type="submission" date="2019-08" db="EMBL/GenBank/DDBJ databases">
        <title>Draft genome sequences of two oriental melons (Cucumis melo L. var makuwa).</title>
        <authorList>
            <person name="Kwon S.-Y."/>
        </authorList>
    </citation>
    <scope>NUCLEOTIDE SEQUENCE [LARGE SCALE GENOMIC DNA]</scope>
    <source>
        <strain evidence="5">cv. Chang Bougi</strain>
        <strain evidence="4">cv. SW 3</strain>
        <tissue evidence="2">Leaf</tissue>
    </source>
</reference>
<evidence type="ECO:0000256" key="1">
    <source>
        <dbReference type="SAM" id="MobiDB-lite"/>
    </source>
</evidence>
<proteinExistence type="predicted"/>
<feature type="compositionally biased region" description="Polar residues" evidence="1">
    <location>
        <begin position="112"/>
        <end position="125"/>
    </location>
</feature>
<dbReference type="AlphaFoldDB" id="A0A5A7TU15"/>